<dbReference type="GO" id="GO:0005975">
    <property type="term" value="P:carbohydrate metabolic process"/>
    <property type="evidence" value="ECO:0007669"/>
    <property type="project" value="InterPro"/>
</dbReference>
<sequence>MPLLVISTANPYHLLDIPMAHAYINSYSNNKETIDAVFEKIMGRSEFKGVSPTDPFCGHEDCRY</sequence>
<proteinExistence type="predicted"/>
<dbReference type="EC" id="3.2.1.52" evidence="2"/>
<protein>
    <submittedName>
        <fullName evidence="2">Beta-hexosaminidase</fullName>
        <ecNumber evidence="2">3.2.1.52</ecNumber>
    </submittedName>
</protein>
<name>A0A806K003_9BACT</name>
<organism evidence="2">
    <name type="scientific">uncultured bacterium contig00019</name>
    <dbReference type="NCBI Taxonomy" id="1181510"/>
    <lineage>
        <taxon>Bacteria</taxon>
        <taxon>environmental samples</taxon>
    </lineage>
</organism>
<dbReference type="Gene3D" id="3.40.50.1700">
    <property type="entry name" value="Glycoside hydrolase family 3 C-terminal domain"/>
    <property type="match status" value="1"/>
</dbReference>
<dbReference type="InterPro" id="IPR036881">
    <property type="entry name" value="Glyco_hydro_3_C_sf"/>
</dbReference>
<dbReference type="EMBL" id="JQ844216">
    <property type="protein sequence ID" value="AGS52912.1"/>
    <property type="molecule type" value="Genomic_DNA"/>
</dbReference>
<accession>A0A806K003</accession>
<dbReference type="GO" id="GO:0004563">
    <property type="term" value="F:beta-N-acetylhexosaminidase activity"/>
    <property type="evidence" value="ECO:0007669"/>
    <property type="project" value="UniProtKB-EC"/>
</dbReference>
<reference evidence="2" key="1">
    <citation type="submission" date="2012-03" db="EMBL/GenBank/DDBJ databases">
        <title>Functional metagenomics reveals considerable lignocellulase gene clusters in the gut microbiome of a wood-feeding higher termite.</title>
        <authorList>
            <person name="Liu N."/>
        </authorList>
    </citation>
    <scope>NUCLEOTIDE SEQUENCE</scope>
</reference>
<evidence type="ECO:0000256" key="1">
    <source>
        <dbReference type="ARBA" id="ARBA00022801"/>
    </source>
</evidence>
<keyword evidence="1 2" id="KW-0378">Hydrolase</keyword>
<dbReference type="AlphaFoldDB" id="A0A806K003"/>
<keyword evidence="2" id="KW-0326">Glycosidase</keyword>
<evidence type="ECO:0000313" key="2">
    <source>
        <dbReference type="EMBL" id="AGS52912.1"/>
    </source>
</evidence>